<organism evidence="4">
    <name type="scientific">Brassica napus</name>
    <name type="common">Rape</name>
    <dbReference type="NCBI Taxonomy" id="3708"/>
    <lineage>
        <taxon>Eukaryota</taxon>
        <taxon>Viridiplantae</taxon>
        <taxon>Streptophyta</taxon>
        <taxon>Embryophyta</taxon>
        <taxon>Tracheophyta</taxon>
        <taxon>Spermatophyta</taxon>
        <taxon>Magnoliopsida</taxon>
        <taxon>eudicotyledons</taxon>
        <taxon>Gunneridae</taxon>
        <taxon>Pentapetalae</taxon>
        <taxon>rosids</taxon>
        <taxon>malvids</taxon>
        <taxon>Brassicales</taxon>
        <taxon>Brassicaceae</taxon>
        <taxon>Brassiceae</taxon>
        <taxon>Brassica</taxon>
    </lineage>
</organism>
<gene>
    <name evidence="4" type="ORF">DARMORV10_A02P31950.1</name>
</gene>
<keyword evidence="3" id="KW-0809">Transit peptide</keyword>
<sequence length="125" mass="13880">MATIPPQFFRANGGGGDGGGAAYNHTRWRRNGMIKALTTDVQEFYRLCNPGECPSEICLLVKEKIEFDVNQMNWPLKAVALFPQLLGYSMGKRIVPRCNVIKALMTKGLLGLSVSLERNICYVIS</sequence>
<evidence type="ECO:0000256" key="2">
    <source>
        <dbReference type="ARBA" id="ARBA00022472"/>
    </source>
</evidence>
<dbReference type="GO" id="GO:0006355">
    <property type="term" value="P:regulation of DNA-templated transcription"/>
    <property type="evidence" value="ECO:0007669"/>
    <property type="project" value="InterPro"/>
</dbReference>
<reference evidence="4" key="1">
    <citation type="submission" date="2021-01" db="EMBL/GenBank/DDBJ databases">
        <authorList>
            <consortium name="Genoscope - CEA"/>
            <person name="William W."/>
        </authorList>
    </citation>
    <scope>NUCLEOTIDE SEQUENCE</scope>
</reference>
<dbReference type="Proteomes" id="UP001295469">
    <property type="component" value="Chromosome A02"/>
</dbReference>
<dbReference type="GO" id="GO:0042393">
    <property type="term" value="F:histone binding"/>
    <property type="evidence" value="ECO:0007669"/>
    <property type="project" value="InterPro"/>
</dbReference>
<dbReference type="AlphaFoldDB" id="A0A816X6S5"/>
<protein>
    <submittedName>
        <fullName evidence="4">(rape) hypothetical protein</fullName>
    </submittedName>
</protein>
<evidence type="ECO:0000256" key="1">
    <source>
        <dbReference type="ARBA" id="ARBA00007692"/>
    </source>
</evidence>
<name>A0A816X6S5_BRANA</name>
<keyword evidence="2" id="KW-0806">Transcription termination</keyword>
<accession>A0A816X6S5</accession>
<evidence type="ECO:0000313" key="4">
    <source>
        <dbReference type="EMBL" id="CAF2142896.1"/>
    </source>
</evidence>
<dbReference type="InterPro" id="IPR003690">
    <property type="entry name" value="MTERF"/>
</dbReference>
<evidence type="ECO:0000256" key="3">
    <source>
        <dbReference type="ARBA" id="ARBA00022946"/>
    </source>
</evidence>
<dbReference type="Gene3D" id="1.25.70.10">
    <property type="entry name" value="Transcription termination factor 3, mitochondrial"/>
    <property type="match status" value="1"/>
</dbReference>
<comment type="similarity">
    <text evidence="1">Belongs to the mTERF family.</text>
</comment>
<dbReference type="InterPro" id="IPR038538">
    <property type="entry name" value="MTERF_sf"/>
</dbReference>
<dbReference type="EMBL" id="HG994356">
    <property type="protein sequence ID" value="CAF2142896.1"/>
    <property type="molecule type" value="Genomic_DNA"/>
</dbReference>
<dbReference type="Pfam" id="PF02536">
    <property type="entry name" value="mTERF"/>
    <property type="match status" value="1"/>
</dbReference>
<keyword evidence="2" id="KW-0804">Transcription</keyword>
<proteinExistence type="inferred from homology"/>
<keyword evidence="2" id="KW-0805">Transcription regulation</keyword>
<dbReference type="GO" id="GO:0003676">
    <property type="term" value="F:nucleic acid binding"/>
    <property type="evidence" value="ECO:0007669"/>
    <property type="project" value="InterPro"/>
</dbReference>
<dbReference type="GO" id="GO:0005737">
    <property type="term" value="C:cytoplasm"/>
    <property type="evidence" value="ECO:0007669"/>
    <property type="project" value="UniProtKB-ARBA"/>
</dbReference>
<dbReference type="GO" id="GO:0006353">
    <property type="term" value="P:DNA-templated transcription termination"/>
    <property type="evidence" value="ECO:0007669"/>
    <property type="project" value="UniProtKB-KW"/>
</dbReference>